<dbReference type="InterPro" id="IPR000421">
    <property type="entry name" value="FA58C"/>
</dbReference>
<evidence type="ECO:0000313" key="1">
    <source>
        <dbReference type="EMBL" id="BBH23072.1"/>
    </source>
</evidence>
<dbReference type="PROSITE" id="PS50022">
    <property type="entry name" value="FA58C_3"/>
    <property type="match status" value="3"/>
</dbReference>
<dbReference type="SUPFAM" id="SSF48208">
    <property type="entry name" value="Six-hairpin glycosidases"/>
    <property type="match status" value="2"/>
</dbReference>
<sequence>MLLKKMSAMFIAFVLILGSTNYAPGKVHAAYNLWLGVSANPDTVTLINEKQKLEFIKDSNGKYKLKTYIDMGGEKWQPLFDGSRPLAMGPGSDLYPTSFSILNNTGSHIAVLFSGTHSNPAYNFDILVEVNSGSPLIHFKITNHLTSDLQLHGLEPASLFWINGIPNDLIEVHQESPSYESPDDTVQWNNTFPAAYLWTGKKEAGIFYNMASTNWFSTSQNFNRFKDVQVRVKEQDGMIAMGLEPRKQPAGTQYIASGDMVTEFYLYGNYSPQGPASRMAALDKMVNIFSERFPSSTTWPQNVMDPGQLTYEFFGGKAAEQLMLPDVTYKIQPYHEYGTNDGVSNQRDYGVSGTWNDGPVFPERTNSQLVRRADYASYAQEHPNATRDPSFTLLGDWETGNNAMVPWIAYERLHPNLTQRNFINDQLDDLLVYYNPESKLIRSFENSKDYQNQFIEFSWANPTFSINTWIAHKMRDPAEFDPAIGGKYIMGLEGLIELAHHTNYVFPLQWSVQSKLPVKSIDYGTTLGAPTDVWAAGLFAYDMMLAYKATNEQRYLDEAKKAVDGLFEGMTYKMSNPTFTKTYDDPYEFALNEVTNNAYGISASELLYETTGLPKYLAYSNDFKNTTLRLMNWYESGIRGNAADQSMQSQGLFHPFSSAMSPTSWENILTYQNLTTILRNSSNTNIDLLLKMFNVNRQNNFTFYSATWDPAVFGSAITRFVNSGAAYLPIEDYYTSEVQTSHGFMGPSIYMANNPFLAYMLYEAFGDADNRDILAVNLDNLDQPELALSSIERNFIFYNPTGSSQTFNMRFKHLEAGSYSLSITDPSGSMSTSGKTAAQLSAGISHTLASGTYVRVKIETADAIKMSRFEAMQDAQIKLIQAYRKLQESGRDIGVTEQLLAYKADYQTALSQYQNGSYSQSATTVNAFLGLIPQASDPSTPASKKLDDFAETSNWGNKMVNENAVITTDGTIATIKTGSDSTWGFVSKPVYYDLDAYPYLQIQVPDVSYGAAWNILINDNKGFDDVFMMDGNAAAGGKYTFNLKGLTGWSGKKGFTVKIAVVGGNGKHIKVDELIALAQNATATYTPPSQTYSNIAYSKSAAADSVHTAGQEADKALNGNTDLHDMWTSAYGLSPHWLTVDLGQSTTIDRYVIKHAGTREAAVTNTKSFKIQSSDDGSTWTDRDTVTGNADSLTDRNVTPFTARYVRLYITQPHQDPADGHARIYEFELYKPDMSNKALNRTASADSEYSPQLTATKAVNGNVDQGGMWRSAYGHGPHWLSVDLGQSTPIGRYVVKHAGVQEAVSNNTRDFKLQSSDDGIHWTDRDSVWDNTASVTDRSVAPFKARYVRLYITRSHQNPSDGYARIYEFETYVQGNGNLARNKPVQTDSIDVSAPTQYFKRSILLNGGALAVNGDDSNFTYWRSGNGSSTHWLQVDLGQSTEVARYVVKHSGSKETPVQNTSDFKLQSSNDGVNWSDRDTVTGNMANITDRSIVPFTAKYVRLYITKPGQLATDLYARIYEFELYGN</sequence>
<dbReference type="PANTHER" id="PTHR24543">
    <property type="entry name" value="MULTICOPPER OXIDASE-RELATED"/>
    <property type="match status" value="1"/>
</dbReference>
<gene>
    <name evidence="1" type="ORF">Back11_44170</name>
</gene>
<name>A0A3G9IXL7_9BACL</name>
<accession>A0A3G9IXL7</accession>
<proteinExistence type="predicted"/>
<dbReference type="EMBL" id="AP019308">
    <property type="protein sequence ID" value="BBH23072.1"/>
    <property type="molecule type" value="Genomic_DNA"/>
</dbReference>
<dbReference type="SUPFAM" id="SSF49785">
    <property type="entry name" value="Galactose-binding domain-like"/>
    <property type="match status" value="3"/>
</dbReference>
<dbReference type="RefSeq" id="WP_164522936.1">
    <property type="nucleotide sequence ID" value="NZ_AP019308.1"/>
</dbReference>
<evidence type="ECO:0000313" key="2">
    <source>
        <dbReference type="Proteomes" id="UP000275368"/>
    </source>
</evidence>
<dbReference type="KEGG" id="pbk:Back11_44170"/>
<protein>
    <submittedName>
        <fullName evidence="1">Uncharacterized protein</fullName>
    </submittedName>
</protein>
<reference evidence="1 2" key="1">
    <citation type="submission" date="2018-11" db="EMBL/GenBank/DDBJ databases">
        <title>Complete genome sequence of Paenibacillus baekrokdamisoli strain KCTC 33723.</title>
        <authorList>
            <person name="Kang S.W."/>
            <person name="Lee K.C."/>
            <person name="Kim K.K."/>
            <person name="Kim J.S."/>
            <person name="Kim D.S."/>
            <person name="Ko S.H."/>
            <person name="Yang S.H."/>
            <person name="Lee J.S."/>
        </authorList>
    </citation>
    <scope>NUCLEOTIDE SEQUENCE [LARGE SCALE GENOMIC DNA]</scope>
    <source>
        <strain evidence="1 2">KCTC 33723</strain>
    </source>
</reference>
<organism evidence="1 2">
    <name type="scientific">Paenibacillus baekrokdamisoli</name>
    <dbReference type="NCBI Taxonomy" id="1712516"/>
    <lineage>
        <taxon>Bacteria</taxon>
        <taxon>Bacillati</taxon>
        <taxon>Bacillota</taxon>
        <taxon>Bacilli</taxon>
        <taxon>Bacillales</taxon>
        <taxon>Paenibacillaceae</taxon>
        <taxon>Paenibacillus</taxon>
    </lineage>
</organism>
<dbReference type="Gene3D" id="2.60.120.260">
    <property type="entry name" value="Galactose-binding domain-like"/>
    <property type="match status" value="3"/>
</dbReference>
<keyword evidence="2" id="KW-1185">Reference proteome</keyword>
<dbReference type="Pfam" id="PF00754">
    <property type="entry name" value="F5_F8_type_C"/>
    <property type="match status" value="3"/>
</dbReference>
<dbReference type="InterPro" id="IPR008928">
    <property type="entry name" value="6-hairpin_glycosidase_sf"/>
</dbReference>
<dbReference type="Proteomes" id="UP000275368">
    <property type="component" value="Chromosome"/>
</dbReference>
<dbReference type="GO" id="GO:0005975">
    <property type="term" value="P:carbohydrate metabolic process"/>
    <property type="evidence" value="ECO:0007669"/>
    <property type="project" value="InterPro"/>
</dbReference>
<dbReference type="InterPro" id="IPR008979">
    <property type="entry name" value="Galactose-bd-like_sf"/>
</dbReference>